<protein>
    <recommendedName>
        <fullName evidence="4">Exonuclease domain-containing protein</fullName>
    </recommendedName>
</protein>
<keyword evidence="2" id="KW-0378">Hydrolase</keyword>
<dbReference type="KEGG" id="cser:CCO03_08610"/>
<keyword evidence="1" id="KW-0540">Nuclease</keyword>
<dbReference type="GO" id="GO:0008408">
    <property type="term" value="F:3'-5' exonuclease activity"/>
    <property type="evidence" value="ECO:0007669"/>
    <property type="project" value="TreeGrafter"/>
</dbReference>
<dbReference type="EMBL" id="CP021455">
    <property type="protein sequence ID" value="ARU04728.1"/>
    <property type="molecule type" value="Genomic_DNA"/>
</dbReference>
<organism evidence="5 6">
    <name type="scientific">Comamonas serinivorans</name>
    <dbReference type="NCBI Taxonomy" id="1082851"/>
    <lineage>
        <taxon>Bacteria</taxon>
        <taxon>Pseudomonadati</taxon>
        <taxon>Pseudomonadota</taxon>
        <taxon>Betaproteobacteria</taxon>
        <taxon>Burkholderiales</taxon>
        <taxon>Comamonadaceae</taxon>
        <taxon>Comamonas</taxon>
    </lineage>
</organism>
<dbReference type="CDD" id="cd06127">
    <property type="entry name" value="DEDDh"/>
    <property type="match status" value="1"/>
</dbReference>
<sequence length="341" mass="38199">MLIVIVALITLAVLCIYIKNKNNNPNKGQISNASAKDVGIGKSISELSDGFKVVKIKKSELAKASDEQCQSIRKIDDLLHKINVLYSQEFDTLSQEQKHDTGMQLVGFCDSLLWILNENYWFDFDSDFDVGDAKDTAWKLWMQNLPKYYPDDGCTLVAIVDTETTGLQSHDEPITCAILLAEIRMPKGSLVRVVDKYYGKREPNVVISEGAQLVHGLTFEDVRGHVFDSLHMEKMLRSAGIVVAHNAKFDRRMLRHALLDSDGLPWACSMLTLRNRWDERVGKRSLDAICLAMGVERPTPHNALTDCESLLKALCLPSGKTARSKSFMALLLARPWCPDGD</sequence>
<accession>A0A1Y0EMT8</accession>
<dbReference type="InterPro" id="IPR036397">
    <property type="entry name" value="RNaseH_sf"/>
</dbReference>
<name>A0A1Y0EMT8_9BURK</name>
<keyword evidence="6" id="KW-1185">Reference proteome</keyword>
<dbReference type="Gene3D" id="3.30.420.10">
    <property type="entry name" value="Ribonuclease H-like superfamily/Ribonuclease H"/>
    <property type="match status" value="1"/>
</dbReference>
<dbReference type="InterPro" id="IPR013520">
    <property type="entry name" value="Ribonucl_H"/>
</dbReference>
<dbReference type="AlphaFoldDB" id="A0A1Y0EMT8"/>
<dbReference type="Pfam" id="PF00929">
    <property type="entry name" value="RNase_T"/>
    <property type="match status" value="1"/>
</dbReference>
<evidence type="ECO:0000256" key="1">
    <source>
        <dbReference type="ARBA" id="ARBA00022722"/>
    </source>
</evidence>
<dbReference type="SMART" id="SM00479">
    <property type="entry name" value="EXOIII"/>
    <property type="match status" value="1"/>
</dbReference>
<proteinExistence type="predicted"/>
<dbReference type="Proteomes" id="UP000196138">
    <property type="component" value="Chromosome"/>
</dbReference>
<dbReference type="InterPro" id="IPR012337">
    <property type="entry name" value="RNaseH-like_sf"/>
</dbReference>
<evidence type="ECO:0000259" key="4">
    <source>
        <dbReference type="SMART" id="SM00479"/>
    </source>
</evidence>
<keyword evidence="3" id="KW-0269">Exonuclease</keyword>
<evidence type="ECO:0000256" key="2">
    <source>
        <dbReference type="ARBA" id="ARBA00022801"/>
    </source>
</evidence>
<evidence type="ECO:0000256" key="3">
    <source>
        <dbReference type="ARBA" id="ARBA00022839"/>
    </source>
</evidence>
<dbReference type="PANTHER" id="PTHR30231:SF4">
    <property type="entry name" value="PROTEIN NEN2"/>
    <property type="match status" value="1"/>
</dbReference>
<gene>
    <name evidence="5" type="ORF">CCO03_08610</name>
</gene>
<dbReference type="PANTHER" id="PTHR30231">
    <property type="entry name" value="DNA POLYMERASE III SUBUNIT EPSILON"/>
    <property type="match status" value="1"/>
</dbReference>
<reference evidence="5 6" key="1">
    <citation type="submission" date="2017-05" db="EMBL/GenBank/DDBJ databases">
        <authorList>
            <person name="Song R."/>
            <person name="Chenine A.L."/>
            <person name="Ruprecht R.M."/>
        </authorList>
    </citation>
    <scope>NUCLEOTIDE SEQUENCE [LARGE SCALE GENOMIC DNA]</scope>
    <source>
        <strain evidence="5 6">DSM 26136</strain>
    </source>
</reference>
<dbReference type="GO" id="GO:0003676">
    <property type="term" value="F:nucleic acid binding"/>
    <property type="evidence" value="ECO:0007669"/>
    <property type="project" value="InterPro"/>
</dbReference>
<dbReference type="RefSeq" id="WP_087279877.1">
    <property type="nucleotide sequence ID" value="NZ_CP021455.1"/>
</dbReference>
<dbReference type="OrthoDB" id="9803913at2"/>
<dbReference type="SUPFAM" id="SSF53098">
    <property type="entry name" value="Ribonuclease H-like"/>
    <property type="match status" value="1"/>
</dbReference>
<evidence type="ECO:0000313" key="6">
    <source>
        <dbReference type="Proteomes" id="UP000196138"/>
    </source>
</evidence>
<evidence type="ECO:0000313" key="5">
    <source>
        <dbReference type="EMBL" id="ARU04728.1"/>
    </source>
</evidence>
<dbReference type="GO" id="GO:0006259">
    <property type="term" value="P:DNA metabolic process"/>
    <property type="evidence" value="ECO:0007669"/>
    <property type="project" value="UniProtKB-ARBA"/>
</dbReference>
<feature type="domain" description="Exonuclease" evidence="4">
    <location>
        <begin position="155"/>
        <end position="326"/>
    </location>
</feature>